<dbReference type="InterPro" id="IPR018879">
    <property type="entry name" value="MSV199_dom"/>
</dbReference>
<feature type="domain" description="MSV199" evidence="2">
    <location>
        <begin position="34"/>
        <end position="92"/>
    </location>
</feature>
<sequence>MALILLKSQQDVRKWVSPLKLSYSEVCRKFGIDIENDRRNAFFWNMMLDNMLVVNDDLLSWCGYSGEYKTMKNHFLSLFKKNPQFLYDEIEDTECRRKRYIVMDTMDFESLLMQMRSRKAQEIRELYSLLKYISMQYVKYEKYYEEHRDEIISQQNNQLTQSVHELKDLVLQVKFNADREIEKTEEKRRKAEKRHSTVSTSCGSASAPRSWSGCVRDRAPRRADADRSKEGSVSGADMHRARERMVHRAAPAEEPQQGRRCGAEEEPAGDPRARVARTRALGRRRQQRQTVLAQFEVVGSGKHAARRRCRRRRASRGRVFERRHRRHDRRDPEGESRSETVRRGRDAAVDELPECSQQKYFIIIFFPFSTVEKNN</sequence>
<feature type="region of interest" description="Disordered" evidence="1">
    <location>
        <begin position="310"/>
        <end position="347"/>
    </location>
</feature>
<gene>
    <name evidence="3" type="ORF">EEDITHA_LOCUS22980</name>
</gene>
<name>A0AAU9VF26_EUPED</name>
<dbReference type="Pfam" id="PF10553">
    <property type="entry name" value="MSV199"/>
    <property type="match status" value="1"/>
</dbReference>
<keyword evidence="4" id="KW-1185">Reference proteome</keyword>
<dbReference type="EMBL" id="CAKOGL010000056">
    <property type="protein sequence ID" value="CAH2109114.1"/>
    <property type="molecule type" value="Genomic_DNA"/>
</dbReference>
<feature type="compositionally biased region" description="Basic residues" evidence="1">
    <location>
        <begin position="310"/>
        <end position="328"/>
    </location>
</feature>
<feature type="compositionally biased region" description="Basic and acidic residues" evidence="1">
    <location>
        <begin position="237"/>
        <end position="246"/>
    </location>
</feature>
<feature type="compositionally biased region" description="Polar residues" evidence="1">
    <location>
        <begin position="197"/>
        <end position="209"/>
    </location>
</feature>
<evidence type="ECO:0000259" key="2">
    <source>
        <dbReference type="Pfam" id="PF10553"/>
    </source>
</evidence>
<evidence type="ECO:0000313" key="4">
    <source>
        <dbReference type="Proteomes" id="UP001153954"/>
    </source>
</evidence>
<organism evidence="3 4">
    <name type="scientific">Euphydryas editha</name>
    <name type="common">Edith's checkerspot</name>
    <dbReference type="NCBI Taxonomy" id="104508"/>
    <lineage>
        <taxon>Eukaryota</taxon>
        <taxon>Metazoa</taxon>
        <taxon>Ecdysozoa</taxon>
        <taxon>Arthropoda</taxon>
        <taxon>Hexapoda</taxon>
        <taxon>Insecta</taxon>
        <taxon>Pterygota</taxon>
        <taxon>Neoptera</taxon>
        <taxon>Endopterygota</taxon>
        <taxon>Lepidoptera</taxon>
        <taxon>Glossata</taxon>
        <taxon>Ditrysia</taxon>
        <taxon>Papilionoidea</taxon>
        <taxon>Nymphalidae</taxon>
        <taxon>Nymphalinae</taxon>
        <taxon>Euphydryas</taxon>
    </lineage>
</organism>
<feature type="region of interest" description="Disordered" evidence="1">
    <location>
        <begin position="183"/>
        <end position="273"/>
    </location>
</feature>
<feature type="compositionally biased region" description="Basic and acidic residues" evidence="1">
    <location>
        <begin position="215"/>
        <end position="230"/>
    </location>
</feature>
<comment type="caution">
    <text evidence="3">The sequence shown here is derived from an EMBL/GenBank/DDBJ whole genome shotgun (WGS) entry which is preliminary data.</text>
</comment>
<proteinExistence type="predicted"/>
<dbReference type="Proteomes" id="UP001153954">
    <property type="component" value="Unassembled WGS sequence"/>
</dbReference>
<evidence type="ECO:0000256" key="1">
    <source>
        <dbReference type="SAM" id="MobiDB-lite"/>
    </source>
</evidence>
<protein>
    <recommendedName>
        <fullName evidence="2">MSV199 domain-containing protein</fullName>
    </recommendedName>
</protein>
<accession>A0AAU9VF26</accession>
<reference evidence="3" key="1">
    <citation type="submission" date="2022-03" db="EMBL/GenBank/DDBJ databases">
        <authorList>
            <person name="Tunstrom K."/>
        </authorList>
    </citation>
    <scope>NUCLEOTIDE SEQUENCE</scope>
</reference>
<feature type="compositionally biased region" description="Basic and acidic residues" evidence="1">
    <location>
        <begin position="329"/>
        <end position="347"/>
    </location>
</feature>
<evidence type="ECO:0000313" key="3">
    <source>
        <dbReference type="EMBL" id="CAH2109114.1"/>
    </source>
</evidence>
<dbReference type="AlphaFoldDB" id="A0AAU9VF26"/>